<organism evidence="1 2">
    <name type="scientific">Paenibacillus riograndensis</name>
    <dbReference type="NCBI Taxonomy" id="483937"/>
    <lineage>
        <taxon>Bacteria</taxon>
        <taxon>Bacillati</taxon>
        <taxon>Bacillota</taxon>
        <taxon>Bacilli</taxon>
        <taxon>Bacillales</taxon>
        <taxon>Paenibacillaceae</taxon>
        <taxon>Paenibacillus</taxon>
        <taxon>Paenibacillus sonchi group</taxon>
    </lineage>
</organism>
<keyword evidence="2" id="KW-1185">Reference proteome</keyword>
<evidence type="ECO:0000313" key="1">
    <source>
        <dbReference type="EMBL" id="KWX76004.1"/>
    </source>
</evidence>
<comment type="caution">
    <text evidence="1">The sequence shown here is derived from an EMBL/GenBank/DDBJ whole genome shotgun (WGS) entry which is preliminary data.</text>
</comment>
<dbReference type="EMBL" id="LIRB01000133">
    <property type="protein sequence ID" value="KWX76004.1"/>
    <property type="molecule type" value="Genomic_DNA"/>
</dbReference>
<evidence type="ECO:0008006" key="3">
    <source>
        <dbReference type="Google" id="ProtNLM"/>
    </source>
</evidence>
<accession>A0A132TXP7</accession>
<dbReference type="AlphaFoldDB" id="A0A132TXP7"/>
<reference evidence="1 2" key="1">
    <citation type="submission" date="2015-08" db="EMBL/GenBank/DDBJ databases">
        <title>Genomes of Paenibacillus riograndensis.</title>
        <authorList>
            <person name="Sant'Anna F.H."/>
            <person name="Souza R."/>
            <person name="Ambrosini A."/>
            <person name="Bach E."/>
            <person name="Fernandes G."/>
            <person name="Balsanelli E."/>
            <person name="Baura V.A."/>
            <person name="Pedrosa F.O."/>
            <person name="Souza E.M."/>
            <person name="Passaglia L."/>
        </authorList>
    </citation>
    <scope>NUCLEOTIDE SEQUENCE [LARGE SCALE GENOMIC DNA]</scope>
    <source>
        <strain evidence="1 2">CAS34</strain>
    </source>
</reference>
<dbReference type="SUPFAM" id="SSF47789">
    <property type="entry name" value="C-terminal domain of RNA polymerase alpha subunit"/>
    <property type="match status" value="1"/>
</dbReference>
<dbReference type="PATRIC" id="fig|483937.3.peg.1430"/>
<proteinExistence type="predicted"/>
<name>A0A132TXP7_9BACL</name>
<protein>
    <recommendedName>
        <fullName evidence="3">RNA polymerase alpha subunit C-terminal domain-containing protein</fullName>
    </recommendedName>
</protein>
<evidence type="ECO:0000313" key="2">
    <source>
        <dbReference type="Proteomes" id="UP000070475"/>
    </source>
</evidence>
<sequence length="87" mass="9606">METITRVIAAYLQYERKISMKDDFMSLLAAPAKRALEHEGITTLQQLSAYTEKAILKLHGIGPSSMPKLRQALAEEGLAFKKADSGI</sequence>
<gene>
    <name evidence="1" type="ORF">AMQ84_16225</name>
</gene>
<dbReference type="Gene3D" id="1.10.150.20">
    <property type="entry name" value="5' to 3' exonuclease, C-terminal subdomain"/>
    <property type="match status" value="1"/>
</dbReference>
<dbReference type="Proteomes" id="UP000070475">
    <property type="component" value="Unassembled WGS sequence"/>
</dbReference>